<dbReference type="PIRSF" id="PIRSF018266">
    <property type="entry name" value="FecR"/>
    <property type="match status" value="1"/>
</dbReference>
<evidence type="ECO:0000259" key="3">
    <source>
        <dbReference type="Pfam" id="PF16220"/>
    </source>
</evidence>
<dbReference type="RefSeq" id="WP_343498377.1">
    <property type="nucleotide sequence ID" value="NZ_CP154792.1"/>
</dbReference>
<dbReference type="InterPro" id="IPR032623">
    <property type="entry name" value="FecR_N"/>
</dbReference>
<proteinExistence type="predicted"/>
<keyword evidence="1" id="KW-0472">Membrane</keyword>
<dbReference type="EMBL" id="CP154792">
    <property type="protein sequence ID" value="XAN13204.1"/>
    <property type="molecule type" value="Genomic_DNA"/>
</dbReference>
<evidence type="ECO:0000313" key="5">
    <source>
        <dbReference type="Proteomes" id="UP001446337"/>
    </source>
</evidence>
<protein>
    <submittedName>
        <fullName evidence="4">FecR domain-containing protein</fullName>
    </submittedName>
</protein>
<keyword evidence="5" id="KW-1185">Reference proteome</keyword>
<evidence type="ECO:0000256" key="1">
    <source>
        <dbReference type="SAM" id="Phobius"/>
    </source>
</evidence>
<evidence type="ECO:0000259" key="2">
    <source>
        <dbReference type="Pfam" id="PF04773"/>
    </source>
</evidence>
<dbReference type="PANTHER" id="PTHR30273">
    <property type="entry name" value="PERIPLASMIC SIGNAL SENSOR AND SIGMA FACTOR ACTIVATOR FECR-RELATED"/>
    <property type="match status" value="1"/>
</dbReference>
<gene>
    <name evidence="4" type="ORF">AAIK43_17405</name>
</gene>
<dbReference type="PANTHER" id="PTHR30273:SF2">
    <property type="entry name" value="PROTEIN FECR"/>
    <property type="match status" value="1"/>
</dbReference>
<sequence>MNQDRHSPPPAQDAADDIDDVALRWFMTLREAGADTHAGAAARAKLDEWLSRDPRHRRAFEACERDWLSLQPLAERYAPAAPPPRRAPRRPRFALAMAAVVMAVGGYLAWQTQQYADFSLWGPRSFETAQAGSEALAMSDGTHVVMDVGTELNVAYSGQQRRVALATGAAYFDVARDPARPFVVEVGSGSVQVLGTAFEVQRLPDGLRVNVARGHVRVLPADGAPPVELFPGQSVRLEQGRVTPVRPISDSQVAAWRQNRLVFENETLEEVGRALSRRGVWSVQVDPSVRNLPVTLIVQLGDVVNALQALPDIAPVAVTRAGRVLTIAPSGKPDRIEPPRRLGR</sequence>
<reference evidence="4 5" key="1">
    <citation type="submission" date="2024-05" db="EMBL/GenBank/DDBJ databases">
        <title>Achromobacter denitrificans. BP1, complete genome.</title>
        <authorList>
            <person name="Zhang B."/>
        </authorList>
    </citation>
    <scope>NUCLEOTIDE SEQUENCE [LARGE SCALE GENOMIC DNA]</scope>
    <source>
        <strain evidence="4 5">BP1</strain>
    </source>
</reference>
<evidence type="ECO:0000313" key="4">
    <source>
        <dbReference type="EMBL" id="XAN13204.1"/>
    </source>
</evidence>
<dbReference type="Proteomes" id="UP001446337">
    <property type="component" value="Chromosome"/>
</dbReference>
<dbReference type="Pfam" id="PF04773">
    <property type="entry name" value="FecR"/>
    <property type="match status" value="1"/>
</dbReference>
<dbReference type="Gene3D" id="2.60.120.1440">
    <property type="match status" value="1"/>
</dbReference>
<organism evidence="4 5">
    <name type="scientific">Achromobacter denitrificans</name>
    <name type="common">Alcaligenes denitrificans</name>
    <dbReference type="NCBI Taxonomy" id="32002"/>
    <lineage>
        <taxon>Bacteria</taxon>
        <taxon>Pseudomonadati</taxon>
        <taxon>Pseudomonadota</taxon>
        <taxon>Betaproteobacteria</taxon>
        <taxon>Burkholderiales</taxon>
        <taxon>Alcaligenaceae</taxon>
        <taxon>Achromobacter</taxon>
    </lineage>
</organism>
<feature type="transmembrane region" description="Helical" evidence="1">
    <location>
        <begin position="93"/>
        <end position="110"/>
    </location>
</feature>
<keyword evidence="1" id="KW-0812">Transmembrane</keyword>
<name>A0ABZ3FUU9_ACHDE</name>
<feature type="domain" description="FecR protein" evidence="2">
    <location>
        <begin position="127"/>
        <end position="217"/>
    </location>
</feature>
<feature type="domain" description="FecR N-terminal" evidence="3">
    <location>
        <begin position="22"/>
        <end position="65"/>
    </location>
</feature>
<accession>A0ABZ3FUU9</accession>
<dbReference type="InterPro" id="IPR006860">
    <property type="entry name" value="FecR"/>
</dbReference>
<dbReference type="InterPro" id="IPR012373">
    <property type="entry name" value="Ferrdict_sens_TM"/>
</dbReference>
<keyword evidence="1" id="KW-1133">Transmembrane helix</keyword>
<dbReference type="Pfam" id="PF16220">
    <property type="entry name" value="DUF4880"/>
    <property type="match status" value="1"/>
</dbReference>